<dbReference type="InterPro" id="IPR057600">
    <property type="entry name" value="TORTIFOLIA1/SINE1-2_N"/>
</dbReference>
<dbReference type="InterPro" id="IPR033337">
    <property type="entry name" value="TORTIFOLIA1/SINE1-2"/>
</dbReference>
<name>A0AA88RMN9_9ASTE</name>
<feature type="domain" description="TOG" evidence="3">
    <location>
        <begin position="47"/>
        <end position="289"/>
    </location>
</feature>
<evidence type="ECO:0000256" key="2">
    <source>
        <dbReference type="PROSITE-ProRule" id="PRU00103"/>
    </source>
</evidence>
<evidence type="ECO:0000259" key="3">
    <source>
        <dbReference type="SMART" id="SM01349"/>
    </source>
</evidence>
<dbReference type="InterPro" id="IPR021133">
    <property type="entry name" value="HEAT_type_2"/>
</dbReference>
<dbReference type="InterPro" id="IPR034085">
    <property type="entry name" value="TOG"/>
</dbReference>
<dbReference type="PANTHER" id="PTHR31355:SF22">
    <property type="entry name" value="TORTIFOLIA1-LIKE PROTEIN 2"/>
    <property type="match status" value="1"/>
</dbReference>
<keyword evidence="5" id="KW-1185">Reference proteome</keyword>
<protein>
    <recommendedName>
        <fullName evidence="3">TOG domain-containing protein</fullName>
    </recommendedName>
</protein>
<dbReference type="GO" id="GO:0005874">
    <property type="term" value="C:microtubule"/>
    <property type="evidence" value="ECO:0007669"/>
    <property type="project" value="InterPro"/>
</dbReference>
<dbReference type="Pfam" id="PF24714">
    <property type="entry name" value="TOR1L1_N"/>
    <property type="match status" value="1"/>
</dbReference>
<comment type="caution">
    <text evidence="4">The sequence shown here is derived from an EMBL/GenBank/DDBJ whole genome shotgun (WGS) entry which is preliminary data.</text>
</comment>
<proteinExistence type="predicted"/>
<dbReference type="SMART" id="SM01349">
    <property type="entry name" value="TOG"/>
    <property type="match status" value="1"/>
</dbReference>
<dbReference type="InterPro" id="IPR011989">
    <property type="entry name" value="ARM-like"/>
</dbReference>
<dbReference type="Pfam" id="PF24713">
    <property type="entry name" value="TOR1L1_C"/>
    <property type="match status" value="1"/>
</dbReference>
<evidence type="ECO:0000256" key="1">
    <source>
        <dbReference type="ARBA" id="ARBA00022737"/>
    </source>
</evidence>
<gene>
    <name evidence="4" type="ORF">RJ640_016940</name>
</gene>
<sequence length="900" mass="99213">MMRHALMKARGTSRVNNQQVVFDLKHRVVLALNKLADRDTYQIGVEDLEKVIQCLTPDGVAPFLSCILDTDSEQKSAVRKECIRLMGTLATFHEGLIGQYLGKMVASIVKRLKDPDSVVRDACVETLGVLATKLSSDEGESDGVFVVLVKPLFEALGEQNKQVQSGSALCLARIIDNTNDPPLVILQRMLTRTVKLLKNPHFMAKPAVIELNRSIIQAGGAPTRSTLSAAMASIQDALKNSDWQTRKAASTALGEIASSGGSYFSSFKSSCIHSLESCRFDKVKPARDTVLQALHLWKSLPGPDTPEPSEAGSSIKGMELVYLVSSRYIHALEVLPSEVKPLGFPFGKSFCGGDYGDITSASESTSKDVKYSNSRSGSVKKRIPLMVTKAGQCCAENAHRTKANDWQIEVAVPKTHNVSSVDVHPEESEGSCVTKACERATDIVSNQYLGYEYVPMDDKQEYSCVSNLVTSSFDTNLVAVSRDAPVKGGLVTTMRSNQQFEDEEMSIGDSRYLVKMQDRRSLDSAVTDSCSQPIPGCCLQTANEMATIRKQLLEIENKQIDLLDMLKSKVSGLEQVVDRIAEHLVRGGRNSDVLTAKVFKKSSSVASPRLSTCTPRPSVDIRNRQPLLPMKSADVWEEKPFARSKLNSSAKQVVDTWAEPIVKSSRNPTCNGTQKSFGQGTRVYQTKKGDSVFGLATTRARHDSSEIKNSPWKLVTGYLSEGDLESAYLEALHCGEDLVLVELIDRTGPVLESLSHKTANDVLSTLASYFFEQRSVVKVVDMVIVVVVDLSTTHGPNYLLISAKSRREFLSAIKEAVNMEFGNTMERRSAAQLVMKLHQMWGKALYLEILQICCSFEEHFILKTSKQVSLLRMLIYTVLFCPPRKMLMSGCLHVEFLVIC</sequence>
<dbReference type="InterPro" id="IPR016024">
    <property type="entry name" value="ARM-type_fold"/>
</dbReference>
<dbReference type="AlphaFoldDB" id="A0AA88RMN9"/>
<evidence type="ECO:0000313" key="4">
    <source>
        <dbReference type="EMBL" id="KAK2992167.1"/>
    </source>
</evidence>
<dbReference type="Proteomes" id="UP001187471">
    <property type="component" value="Unassembled WGS sequence"/>
</dbReference>
<dbReference type="GO" id="GO:0008017">
    <property type="term" value="F:microtubule binding"/>
    <property type="evidence" value="ECO:0007669"/>
    <property type="project" value="InterPro"/>
</dbReference>
<keyword evidence="1" id="KW-0677">Repeat</keyword>
<dbReference type="PROSITE" id="PS50077">
    <property type="entry name" value="HEAT_REPEAT"/>
    <property type="match status" value="1"/>
</dbReference>
<dbReference type="Gene3D" id="1.25.10.10">
    <property type="entry name" value="Leucine-rich Repeat Variant"/>
    <property type="match status" value="1"/>
</dbReference>
<organism evidence="4 5">
    <name type="scientific">Escallonia rubra</name>
    <dbReference type="NCBI Taxonomy" id="112253"/>
    <lineage>
        <taxon>Eukaryota</taxon>
        <taxon>Viridiplantae</taxon>
        <taxon>Streptophyta</taxon>
        <taxon>Embryophyta</taxon>
        <taxon>Tracheophyta</taxon>
        <taxon>Spermatophyta</taxon>
        <taxon>Magnoliopsida</taxon>
        <taxon>eudicotyledons</taxon>
        <taxon>Gunneridae</taxon>
        <taxon>Pentapetalae</taxon>
        <taxon>asterids</taxon>
        <taxon>campanulids</taxon>
        <taxon>Escalloniales</taxon>
        <taxon>Escalloniaceae</taxon>
        <taxon>Escallonia</taxon>
    </lineage>
</organism>
<accession>A0AA88RMN9</accession>
<dbReference type="SUPFAM" id="SSF48371">
    <property type="entry name" value="ARM repeat"/>
    <property type="match status" value="1"/>
</dbReference>
<dbReference type="EMBL" id="JAVXUO010000430">
    <property type="protein sequence ID" value="KAK2992167.1"/>
    <property type="molecule type" value="Genomic_DNA"/>
</dbReference>
<evidence type="ECO:0000313" key="5">
    <source>
        <dbReference type="Proteomes" id="UP001187471"/>
    </source>
</evidence>
<dbReference type="InterPro" id="IPR057599">
    <property type="entry name" value="TORTIFOLIA1/TORL1-2_C"/>
</dbReference>
<feature type="repeat" description="HEAT" evidence="2">
    <location>
        <begin position="104"/>
        <end position="142"/>
    </location>
</feature>
<reference evidence="4" key="1">
    <citation type="submission" date="2022-12" db="EMBL/GenBank/DDBJ databases">
        <title>Draft genome assemblies for two species of Escallonia (Escalloniales).</title>
        <authorList>
            <person name="Chanderbali A."/>
            <person name="Dervinis C."/>
            <person name="Anghel I."/>
            <person name="Soltis D."/>
            <person name="Soltis P."/>
            <person name="Zapata F."/>
        </authorList>
    </citation>
    <scope>NUCLEOTIDE SEQUENCE</scope>
    <source>
        <strain evidence="4">UCBG92.1500</strain>
        <tissue evidence="4">Leaf</tissue>
    </source>
</reference>
<dbReference type="PANTHER" id="PTHR31355">
    <property type="entry name" value="MICROTUBULE-ASSOCIATED PROTEIN TORTIFOLIA1"/>
    <property type="match status" value="1"/>
</dbReference>